<dbReference type="InterPro" id="IPR029044">
    <property type="entry name" value="Nucleotide-diphossugar_trans"/>
</dbReference>
<dbReference type="Proteomes" id="UP000664835">
    <property type="component" value="Unassembled WGS sequence"/>
</dbReference>
<dbReference type="InterPro" id="IPR050834">
    <property type="entry name" value="Glycosyltransf_2"/>
</dbReference>
<dbReference type="PANTHER" id="PTHR43685">
    <property type="entry name" value="GLYCOSYLTRANSFERASE"/>
    <property type="match status" value="1"/>
</dbReference>
<dbReference type="Pfam" id="PF00535">
    <property type="entry name" value="Glycos_transf_2"/>
    <property type="match status" value="1"/>
</dbReference>
<name>A0ABS3Q5V6_9GAMM</name>
<proteinExistence type="predicted"/>
<dbReference type="PANTHER" id="PTHR43685:SF2">
    <property type="entry name" value="GLYCOSYLTRANSFERASE 2-LIKE DOMAIN-CONTAINING PROTEIN"/>
    <property type="match status" value="1"/>
</dbReference>
<dbReference type="CDD" id="cd00761">
    <property type="entry name" value="Glyco_tranf_GTA_type"/>
    <property type="match status" value="1"/>
</dbReference>
<dbReference type="InterPro" id="IPR001173">
    <property type="entry name" value="Glyco_trans_2-like"/>
</dbReference>
<keyword evidence="3" id="KW-1185">Reference proteome</keyword>
<evidence type="ECO:0000313" key="2">
    <source>
        <dbReference type="EMBL" id="MBO1927651.1"/>
    </source>
</evidence>
<reference evidence="2 3" key="1">
    <citation type="submission" date="2021-03" db="EMBL/GenBank/DDBJ databases">
        <title>Thiomicrorhabdus sp.nov.,novel sulfur-oxidizing bacteria isolated from coastal sediment.</title>
        <authorList>
            <person name="Liu X."/>
        </authorList>
    </citation>
    <scope>NUCLEOTIDE SEQUENCE [LARGE SCALE GENOMIC DNA]</scope>
    <source>
        <strain evidence="2 3">6S2-11</strain>
    </source>
</reference>
<dbReference type="SUPFAM" id="SSF53448">
    <property type="entry name" value="Nucleotide-diphospho-sugar transferases"/>
    <property type="match status" value="1"/>
</dbReference>
<comment type="caution">
    <text evidence="2">The sequence shown here is derived from an EMBL/GenBank/DDBJ whole genome shotgun (WGS) entry which is preliminary data.</text>
</comment>
<dbReference type="RefSeq" id="WP_208150182.1">
    <property type="nucleotide sequence ID" value="NZ_JAGETV010000015.1"/>
</dbReference>
<sequence>MSSSPKFLVVMPSYNRGKLIVRSVNSLIEQDYANWHLYIVDDGSDKPTKDVLEHLQTLSGKITVYHLPNNQGANAARNQALDMIMAENDSGFVTLLDDDDYMVPRAFSNMAEKIQKNPQVQWWIGNAIDTRGEKISKLKRYGELNYLDDYFLGRTVKRDVAHFISLGAVSSNRFTRLYKNAEEWVWFLAIAQKTPNFFALDKNIQIKEYQETGLMATNPNRKAKLDVLALREELLKPFPAKYVAKQQLVAAREAAKLNRPIYSFEKLMACYSKLWLKPDWYAIFLFWLLRAPFSVFGALHKKANLVD</sequence>
<dbReference type="EMBL" id="JAGETV010000015">
    <property type="protein sequence ID" value="MBO1927651.1"/>
    <property type="molecule type" value="Genomic_DNA"/>
</dbReference>
<protein>
    <submittedName>
        <fullName evidence="2">Glycosyltransferase family 2 protein</fullName>
    </submittedName>
</protein>
<evidence type="ECO:0000259" key="1">
    <source>
        <dbReference type="Pfam" id="PF00535"/>
    </source>
</evidence>
<accession>A0ABS3Q5V6</accession>
<evidence type="ECO:0000313" key="3">
    <source>
        <dbReference type="Proteomes" id="UP000664835"/>
    </source>
</evidence>
<organism evidence="2 3">
    <name type="scientific">Thiomicrorhabdus marina</name>
    <dbReference type="NCBI Taxonomy" id="2818442"/>
    <lineage>
        <taxon>Bacteria</taxon>
        <taxon>Pseudomonadati</taxon>
        <taxon>Pseudomonadota</taxon>
        <taxon>Gammaproteobacteria</taxon>
        <taxon>Thiotrichales</taxon>
        <taxon>Piscirickettsiaceae</taxon>
        <taxon>Thiomicrorhabdus</taxon>
    </lineage>
</organism>
<dbReference type="Gene3D" id="3.90.550.10">
    <property type="entry name" value="Spore Coat Polysaccharide Biosynthesis Protein SpsA, Chain A"/>
    <property type="match status" value="1"/>
</dbReference>
<gene>
    <name evidence="2" type="ORF">J3998_08685</name>
</gene>
<feature type="domain" description="Glycosyltransferase 2-like" evidence="1">
    <location>
        <begin position="9"/>
        <end position="144"/>
    </location>
</feature>